<proteinExistence type="predicted"/>
<feature type="transmembrane region" description="Helical" evidence="5">
    <location>
        <begin position="193"/>
        <end position="215"/>
    </location>
</feature>
<feature type="transmembrane region" description="Helical" evidence="5">
    <location>
        <begin position="295"/>
        <end position="319"/>
    </location>
</feature>
<dbReference type="EMBL" id="QKYT01000001">
    <property type="protein sequence ID" value="RIA99704.1"/>
    <property type="molecule type" value="Genomic_DNA"/>
</dbReference>
<accession>A0A397TXX3</accession>
<dbReference type="Pfam" id="PF00892">
    <property type="entry name" value="EamA"/>
    <property type="match status" value="1"/>
</dbReference>
<evidence type="ECO:0000259" key="6">
    <source>
        <dbReference type="Pfam" id="PF00892"/>
    </source>
</evidence>
<evidence type="ECO:0000313" key="7">
    <source>
        <dbReference type="EMBL" id="RIA99704.1"/>
    </source>
</evidence>
<feature type="transmembrane region" description="Helical" evidence="5">
    <location>
        <begin position="386"/>
        <end position="403"/>
    </location>
</feature>
<name>A0A397TXX3_9GLOM</name>
<dbReference type="AlphaFoldDB" id="A0A397TXX3"/>
<evidence type="ECO:0000313" key="8">
    <source>
        <dbReference type="Proteomes" id="UP000265703"/>
    </source>
</evidence>
<dbReference type="SUPFAM" id="SSF103481">
    <property type="entry name" value="Multidrug resistance efflux transporter EmrE"/>
    <property type="match status" value="2"/>
</dbReference>
<comment type="caution">
    <text evidence="7">The sequence shown here is derived from an EMBL/GenBank/DDBJ whole genome shotgun (WGS) entry which is preliminary data.</text>
</comment>
<feature type="transmembrane region" description="Helical" evidence="5">
    <location>
        <begin position="331"/>
        <end position="353"/>
    </location>
</feature>
<sequence>MYFTERQRHAVGILTLLCVVFIWVGSSFLMNSIFANHKYNKPFAITYINTASFSLYLLYFICNKKRPIDKQSITEFNNALYDALSRSSVDSSERPSSSNDGMNEVQENIMLQPESSEANLGLTNDDSFFVRLQRTSHNETSDSHPHIDPHDILSSTRDEEKLTTLQIAKLGLTFCILWFAANWSTNASYAYTSVASSTILSSTSGLFTLIIGSLAKVEKFTLFKSAAVFISFFGVYLITNGVASNTTSEDHDDNSFPSNPLLGNFLALIGAFFYGCYTVLLKLRIQNESRVNMPLFFGFVGIINVILLWPIFLILHFIGLEQLQLPPNTTIWTMIAINALIGTFLSDYLWLLAVLLTSPLTVTLGLSLTIPIALIGDVFFKGLLMSKGYWLGAIMIVGGFLGVNF</sequence>
<dbReference type="STRING" id="658196.A0A397TXX3"/>
<dbReference type="GO" id="GO:0000329">
    <property type="term" value="C:fungal-type vacuole membrane"/>
    <property type="evidence" value="ECO:0007669"/>
    <property type="project" value="TreeGrafter"/>
</dbReference>
<gene>
    <name evidence="7" type="ORF">C1645_811053</name>
</gene>
<reference evidence="7 8" key="1">
    <citation type="submission" date="2018-06" db="EMBL/GenBank/DDBJ databases">
        <title>Comparative genomics reveals the genomic features of Rhizophagus irregularis, R. cerebriforme, R. diaphanum and Gigaspora rosea, and their symbiotic lifestyle signature.</title>
        <authorList>
            <person name="Morin E."/>
            <person name="San Clemente H."/>
            <person name="Chen E.C.H."/>
            <person name="De La Providencia I."/>
            <person name="Hainaut M."/>
            <person name="Kuo A."/>
            <person name="Kohler A."/>
            <person name="Murat C."/>
            <person name="Tang N."/>
            <person name="Roy S."/>
            <person name="Loubradou J."/>
            <person name="Henrissat B."/>
            <person name="Grigoriev I.V."/>
            <person name="Corradi N."/>
            <person name="Roux C."/>
            <person name="Martin F.M."/>
        </authorList>
    </citation>
    <scope>NUCLEOTIDE SEQUENCE [LARGE SCALE GENOMIC DNA]</scope>
    <source>
        <strain evidence="7 8">DAOM 227022</strain>
    </source>
</reference>
<dbReference type="InterPro" id="IPR037185">
    <property type="entry name" value="EmrE-like"/>
</dbReference>
<feature type="transmembrane region" description="Helical" evidence="5">
    <location>
        <begin position="262"/>
        <end position="283"/>
    </location>
</feature>
<comment type="subcellular location">
    <subcellularLocation>
        <location evidence="1">Membrane</location>
        <topology evidence="1">Multi-pass membrane protein</topology>
    </subcellularLocation>
</comment>
<keyword evidence="4 5" id="KW-0472">Membrane</keyword>
<feature type="transmembrane region" description="Helical" evidence="5">
    <location>
        <begin position="222"/>
        <end position="242"/>
    </location>
</feature>
<evidence type="ECO:0000256" key="3">
    <source>
        <dbReference type="ARBA" id="ARBA00022989"/>
    </source>
</evidence>
<keyword evidence="3 5" id="KW-1133">Transmembrane helix</keyword>
<feature type="transmembrane region" description="Helical" evidence="5">
    <location>
        <begin position="162"/>
        <end position="181"/>
    </location>
</feature>
<evidence type="ECO:0000256" key="4">
    <source>
        <dbReference type="ARBA" id="ARBA00023136"/>
    </source>
</evidence>
<dbReference type="OrthoDB" id="1436450at2759"/>
<feature type="transmembrane region" description="Helical" evidence="5">
    <location>
        <begin position="360"/>
        <end position="380"/>
    </location>
</feature>
<dbReference type="PANTHER" id="PTHR23051:SF0">
    <property type="entry name" value="SOLUTE CARRIER FAMILY 35 MEMBER F5"/>
    <property type="match status" value="1"/>
</dbReference>
<feature type="domain" description="EamA" evidence="6">
    <location>
        <begin position="262"/>
        <end position="404"/>
    </location>
</feature>
<keyword evidence="2 5" id="KW-0812">Transmembrane</keyword>
<dbReference type="InterPro" id="IPR000620">
    <property type="entry name" value="EamA_dom"/>
</dbReference>
<feature type="transmembrane region" description="Helical" evidence="5">
    <location>
        <begin position="12"/>
        <end position="30"/>
    </location>
</feature>
<organism evidence="7 8">
    <name type="scientific">Glomus cerebriforme</name>
    <dbReference type="NCBI Taxonomy" id="658196"/>
    <lineage>
        <taxon>Eukaryota</taxon>
        <taxon>Fungi</taxon>
        <taxon>Fungi incertae sedis</taxon>
        <taxon>Mucoromycota</taxon>
        <taxon>Glomeromycotina</taxon>
        <taxon>Glomeromycetes</taxon>
        <taxon>Glomerales</taxon>
        <taxon>Glomeraceae</taxon>
        <taxon>Glomus</taxon>
    </lineage>
</organism>
<keyword evidence="8" id="KW-1185">Reference proteome</keyword>
<dbReference type="Proteomes" id="UP000265703">
    <property type="component" value="Unassembled WGS sequence"/>
</dbReference>
<evidence type="ECO:0000256" key="1">
    <source>
        <dbReference type="ARBA" id="ARBA00004141"/>
    </source>
</evidence>
<evidence type="ECO:0000256" key="2">
    <source>
        <dbReference type="ARBA" id="ARBA00022692"/>
    </source>
</evidence>
<evidence type="ECO:0000256" key="5">
    <source>
        <dbReference type="SAM" id="Phobius"/>
    </source>
</evidence>
<protein>
    <recommendedName>
        <fullName evidence="6">EamA domain-containing protein</fullName>
    </recommendedName>
</protein>
<feature type="transmembrane region" description="Helical" evidence="5">
    <location>
        <begin position="42"/>
        <end position="62"/>
    </location>
</feature>
<dbReference type="PANTHER" id="PTHR23051">
    <property type="entry name" value="SOLUTE CARRIER FAMILY 35, MEMBER F5"/>
    <property type="match status" value="1"/>
</dbReference>